<keyword evidence="3" id="KW-0479">Metal-binding</keyword>
<feature type="domain" description="Nitrite/Sulfite reductase ferredoxin-like" evidence="8">
    <location>
        <begin position="45"/>
        <end position="106"/>
    </location>
</feature>
<evidence type="ECO:0000256" key="3">
    <source>
        <dbReference type="ARBA" id="ARBA00022723"/>
    </source>
</evidence>
<evidence type="ECO:0000256" key="1">
    <source>
        <dbReference type="ARBA" id="ARBA00022485"/>
    </source>
</evidence>
<dbReference type="RefSeq" id="WP_087371364.1">
    <property type="nucleotide sequence ID" value="NZ_NFKK01000004.1"/>
</dbReference>
<dbReference type="EMBL" id="NFKK01000004">
    <property type="protein sequence ID" value="OUP53318.1"/>
    <property type="molecule type" value="Genomic_DNA"/>
</dbReference>
<dbReference type="Pfam" id="PF01077">
    <property type="entry name" value="NIR_SIR"/>
    <property type="match status" value="1"/>
</dbReference>
<accession>A0A1Y4L9A7</accession>
<evidence type="ECO:0000313" key="10">
    <source>
        <dbReference type="Proteomes" id="UP000195897"/>
    </source>
</evidence>
<dbReference type="Pfam" id="PF03460">
    <property type="entry name" value="NIR_SIR_ferr"/>
    <property type="match status" value="1"/>
</dbReference>
<organism evidence="9 10">
    <name type="scientific">Butyricicoccus pullicaecorum</name>
    <dbReference type="NCBI Taxonomy" id="501571"/>
    <lineage>
        <taxon>Bacteria</taxon>
        <taxon>Bacillati</taxon>
        <taxon>Bacillota</taxon>
        <taxon>Clostridia</taxon>
        <taxon>Eubacteriales</taxon>
        <taxon>Butyricicoccaceae</taxon>
        <taxon>Butyricicoccus</taxon>
    </lineage>
</organism>
<dbReference type="GO" id="GO:0051539">
    <property type="term" value="F:4 iron, 4 sulfur cluster binding"/>
    <property type="evidence" value="ECO:0007669"/>
    <property type="project" value="UniProtKB-KW"/>
</dbReference>
<evidence type="ECO:0000256" key="4">
    <source>
        <dbReference type="ARBA" id="ARBA00023002"/>
    </source>
</evidence>
<name>A0A1Y4L9A7_9FIRM</name>
<dbReference type="InterPro" id="IPR006067">
    <property type="entry name" value="NO2/SO3_Rdtase_4Fe4S_dom"/>
</dbReference>
<dbReference type="InterPro" id="IPR005117">
    <property type="entry name" value="NiRdtase/SiRdtase_haem-b_fer"/>
</dbReference>
<evidence type="ECO:0000259" key="7">
    <source>
        <dbReference type="Pfam" id="PF01077"/>
    </source>
</evidence>
<keyword evidence="6" id="KW-0411">Iron-sulfur</keyword>
<dbReference type="InterPro" id="IPR045854">
    <property type="entry name" value="NO2/SO3_Rdtase_4Fe4S_sf"/>
</dbReference>
<dbReference type="GO" id="GO:0046872">
    <property type="term" value="F:metal ion binding"/>
    <property type="evidence" value="ECO:0007669"/>
    <property type="project" value="UniProtKB-KW"/>
</dbReference>
<dbReference type="GO" id="GO:0016491">
    <property type="term" value="F:oxidoreductase activity"/>
    <property type="evidence" value="ECO:0007669"/>
    <property type="project" value="UniProtKB-KW"/>
</dbReference>
<keyword evidence="1" id="KW-0004">4Fe-4S</keyword>
<keyword evidence="5" id="KW-0408">Iron</keyword>
<dbReference type="GO" id="GO:0020037">
    <property type="term" value="F:heme binding"/>
    <property type="evidence" value="ECO:0007669"/>
    <property type="project" value="InterPro"/>
</dbReference>
<keyword evidence="4" id="KW-0560">Oxidoreductase</keyword>
<dbReference type="Gene3D" id="3.90.480.10">
    <property type="entry name" value="Sulfite Reductase Hemoprotein,Domain 2"/>
    <property type="match status" value="1"/>
</dbReference>
<evidence type="ECO:0000256" key="2">
    <source>
        <dbReference type="ARBA" id="ARBA00022617"/>
    </source>
</evidence>
<dbReference type="SUPFAM" id="SSF56014">
    <property type="entry name" value="Nitrite and sulphite reductase 4Fe-4S domain-like"/>
    <property type="match status" value="2"/>
</dbReference>
<evidence type="ECO:0000256" key="5">
    <source>
        <dbReference type="ARBA" id="ARBA00023004"/>
    </source>
</evidence>
<dbReference type="Gene3D" id="3.30.413.10">
    <property type="entry name" value="Sulfite Reductase Hemoprotein, domain 1"/>
    <property type="match status" value="2"/>
</dbReference>
<feature type="domain" description="Nitrite/sulphite reductase 4Fe-4S" evidence="7">
    <location>
        <begin position="119"/>
        <end position="266"/>
    </location>
</feature>
<dbReference type="PANTHER" id="PTHR32439">
    <property type="entry name" value="FERREDOXIN--NITRITE REDUCTASE, CHLOROPLASTIC"/>
    <property type="match status" value="1"/>
</dbReference>
<dbReference type="SUPFAM" id="SSF55124">
    <property type="entry name" value="Nitrite/Sulfite reductase N-terminal domain-like"/>
    <property type="match status" value="2"/>
</dbReference>
<dbReference type="PANTHER" id="PTHR32439:SF9">
    <property type="entry name" value="BLR3264 PROTEIN"/>
    <property type="match status" value="1"/>
</dbReference>
<protein>
    <submittedName>
        <fullName evidence="9">Ferredoxin--nitrite reductase</fullName>
    </submittedName>
</protein>
<dbReference type="InterPro" id="IPR051329">
    <property type="entry name" value="NIR_SIR_4Fe-4S"/>
</dbReference>
<dbReference type="AlphaFoldDB" id="A0A1Y4L9A7"/>
<comment type="caution">
    <text evidence="9">The sequence shown here is derived from an EMBL/GenBank/DDBJ whole genome shotgun (WGS) entry which is preliminary data.</text>
</comment>
<gene>
    <name evidence="9" type="ORF">B5F17_04760</name>
</gene>
<sequence>MKQEIIQRFRDDLEQFNDATRKYYAGEIDRKTYKGISGGFGSYSERDGKRGMLRLRMTGGRMDKDKLSFVVDSANAYGIDTMKMTTCETIQLHHLTAEQIVELSAKALDHGIFCRGGGGDHPRNVMAPPLSGVQPGETFDVMPYAYAVGDYLLSILYDIKMPRKLKVGFANHASNITHATIRDLGFVAREDGTFDVYSAGGMGPNARLGMKMAEAVPGSELLYYVRAMVDTFLAHGNYEMRAKARTRYMPVAMGEDAYRAAFLQNVENRKAEGGLDLTVTETPVTKTGAGEISGKRIVAQKQPGLFAVSYHPLGGTPSRQTLTALRDTIADMEAVEIRLGADGTMYIINCTADEAQRVLNVTADGAETLFEHSVSCIGALICQQGARDSQGLYHACVDAVRKANIPDGALPQIHISGCPSSCGTHQIGALGFHGGVKIVDKKPLPAFTLHVGGSAVLGHEHLAENWGPMLEERIPAFLVEVGQTVAAAGQSFEQWLPTHMEDLRAIAKPYLD</sequence>
<evidence type="ECO:0000256" key="6">
    <source>
        <dbReference type="ARBA" id="ARBA00023014"/>
    </source>
</evidence>
<keyword evidence="2" id="KW-0349">Heme</keyword>
<reference evidence="10" key="1">
    <citation type="submission" date="2017-04" db="EMBL/GenBank/DDBJ databases">
        <title>Function of individual gut microbiota members based on whole genome sequencing of pure cultures obtained from chicken caecum.</title>
        <authorList>
            <person name="Medvecky M."/>
            <person name="Cejkova D."/>
            <person name="Polansky O."/>
            <person name="Karasova D."/>
            <person name="Kubasova T."/>
            <person name="Cizek A."/>
            <person name="Rychlik I."/>
        </authorList>
    </citation>
    <scope>NUCLEOTIDE SEQUENCE [LARGE SCALE GENOMIC DNA]</scope>
    <source>
        <strain evidence="10">An180</strain>
    </source>
</reference>
<evidence type="ECO:0000259" key="8">
    <source>
        <dbReference type="Pfam" id="PF03460"/>
    </source>
</evidence>
<proteinExistence type="predicted"/>
<dbReference type="Proteomes" id="UP000195897">
    <property type="component" value="Unassembled WGS sequence"/>
</dbReference>
<dbReference type="InterPro" id="IPR036136">
    <property type="entry name" value="Nit/Sulf_reduc_fer-like_dom_sf"/>
</dbReference>
<evidence type="ECO:0000313" key="9">
    <source>
        <dbReference type="EMBL" id="OUP53318.1"/>
    </source>
</evidence>